<dbReference type="Gene3D" id="3.20.20.80">
    <property type="entry name" value="Glycosidases"/>
    <property type="match status" value="1"/>
</dbReference>
<comment type="similarity">
    <text evidence="1">Belongs to the glycosyl hydrolase 25 family.</text>
</comment>
<proteinExistence type="inferred from homology"/>
<dbReference type="Pfam" id="PF01183">
    <property type="entry name" value="Glyco_hydro_25"/>
    <property type="match status" value="1"/>
</dbReference>
<dbReference type="InterPro" id="IPR002053">
    <property type="entry name" value="Glyco_hydro_25"/>
</dbReference>
<dbReference type="InterPro" id="IPR017853">
    <property type="entry name" value="GH"/>
</dbReference>
<protein>
    <submittedName>
        <fullName evidence="3">Glycoside hydrolase family 25 protein</fullName>
    </submittedName>
</protein>
<dbReference type="PANTHER" id="PTHR34135:SF2">
    <property type="entry name" value="LYSOZYME"/>
    <property type="match status" value="1"/>
</dbReference>
<dbReference type="GO" id="GO:0003796">
    <property type="term" value="F:lysozyme activity"/>
    <property type="evidence" value="ECO:0007669"/>
    <property type="project" value="InterPro"/>
</dbReference>
<gene>
    <name evidence="3" type="ORF">IAA69_06470</name>
</gene>
<feature type="chain" id="PRO_5038713901" evidence="2">
    <location>
        <begin position="38"/>
        <end position="291"/>
    </location>
</feature>
<evidence type="ECO:0000256" key="2">
    <source>
        <dbReference type="SAM" id="SignalP"/>
    </source>
</evidence>
<reference evidence="3" key="1">
    <citation type="submission" date="2020-10" db="EMBL/GenBank/DDBJ databases">
        <authorList>
            <person name="Gilroy R."/>
        </authorList>
    </citation>
    <scope>NUCLEOTIDE SEQUENCE</scope>
    <source>
        <strain evidence="3">ChiGjej1B1-2707</strain>
    </source>
</reference>
<evidence type="ECO:0000313" key="3">
    <source>
        <dbReference type="EMBL" id="HIR01887.1"/>
    </source>
</evidence>
<dbReference type="PROSITE" id="PS51904">
    <property type="entry name" value="GLYCOSYL_HYDROL_F25_2"/>
    <property type="match status" value="1"/>
</dbReference>
<keyword evidence="2" id="KW-0732">Signal</keyword>
<accession>A0A9D1A0S9</accession>
<feature type="signal peptide" evidence="2">
    <location>
        <begin position="1"/>
        <end position="37"/>
    </location>
</feature>
<organism evidence="3 4">
    <name type="scientific">Candidatus Aveggerthella stercoripullorum</name>
    <dbReference type="NCBI Taxonomy" id="2840688"/>
    <lineage>
        <taxon>Bacteria</taxon>
        <taxon>Bacillati</taxon>
        <taxon>Actinomycetota</taxon>
        <taxon>Coriobacteriia</taxon>
        <taxon>Eggerthellales</taxon>
        <taxon>Eggerthellaceae</taxon>
        <taxon>Eggerthellaceae incertae sedis</taxon>
        <taxon>Candidatus Aveggerthella</taxon>
    </lineage>
</organism>
<name>A0A9D1A0S9_9ACTN</name>
<dbReference type="CDD" id="cd06414">
    <property type="entry name" value="GH25_LytC-like"/>
    <property type="match status" value="1"/>
</dbReference>
<comment type="caution">
    <text evidence="3">The sequence shown here is derived from an EMBL/GenBank/DDBJ whole genome shotgun (WGS) entry which is preliminary data.</text>
</comment>
<dbReference type="GO" id="GO:0009253">
    <property type="term" value="P:peptidoglycan catabolic process"/>
    <property type="evidence" value="ECO:0007669"/>
    <property type="project" value="InterPro"/>
</dbReference>
<evidence type="ECO:0000313" key="4">
    <source>
        <dbReference type="Proteomes" id="UP000824261"/>
    </source>
</evidence>
<dbReference type="AlphaFoldDB" id="A0A9D1A0S9"/>
<dbReference type="EMBL" id="DVGB01000079">
    <property type="protein sequence ID" value="HIR01887.1"/>
    <property type="molecule type" value="Genomic_DNA"/>
</dbReference>
<dbReference type="Proteomes" id="UP000824261">
    <property type="component" value="Unassembled WGS sequence"/>
</dbReference>
<sequence>MVFANRRACIVRRTSWAARFALSAILACSLAVPFALTGCSSEESGGSAEERALSYVSPYDWEHSLDTSNGRYVYAENGEVKSRIGIDVSDHQRNVNWAAVAQDGIDFAMLRLGNRGSTEGQLYVDELFADNVLGVQSVGMPFGVYFFSQATSEDEAREEAQFVLDTLSSCGLSPESLAYPVVFDQEPVEGEGRANDLSADQLTANALAFCRAIEEAGYRPMVYGNQIDMAQRNMDELEAYPIWYAEYGVAQPSADFDFVMWQYSNVGTVRGIDTEVDLNIYMVEERKGTYE</sequence>
<reference evidence="3" key="2">
    <citation type="journal article" date="2021" name="PeerJ">
        <title>Extensive microbial diversity within the chicken gut microbiome revealed by metagenomics and culture.</title>
        <authorList>
            <person name="Gilroy R."/>
            <person name="Ravi A."/>
            <person name="Getino M."/>
            <person name="Pursley I."/>
            <person name="Horton D.L."/>
            <person name="Alikhan N.F."/>
            <person name="Baker D."/>
            <person name="Gharbi K."/>
            <person name="Hall N."/>
            <person name="Watson M."/>
            <person name="Adriaenssens E.M."/>
            <person name="Foster-Nyarko E."/>
            <person name="Jarju S."/>
            <person name="Secka A."/>
            <person name="Antonio M."/>
            <person name="Oren A."/>
            <person name="Chaudhuri R.R."/>
            <person name="La Ragione R."/>
            <person name="Hildebrand F."/>
            <person name="Pallen M.J."/>
        </authorList>
    </citation>
    <scope>NUCLEOTIDE SEQUENCE</scope>
    <source>
        <strain evidence="3">ChiGjej1B1-2707</strain>
    </source>
</reference>
<dbReference type="GO" id="GO:0016998">
    <property type="term" value="P:cell wall macromolecule catabolic process"/>
    <property type="evidence" value="ECO:0007669"/>
    <property type="project" value="InterPro"/>
</dbReference>
<keyword evidence="3" id="KW-0378">Hydrolase</keyword>
<evidence type="ECO:0000256" key="1">
    <source>
        <dbReference type="ARBA" id="ARBA00010646"/>
    </source>
</evidence>
<dbReference type="PANTHER" id="PTHR34135">
    <property type="entry name" value="LYSOZYME"/>
    <property type="match status" value="1"/>
</dbReference>
<dbReference type="SUPFAM" id="SSF51445">
    <property type="entry name" value="(Trans)glycosidases"/>
    <property type="match status" value="1"/>
</dbReference>
<dbReference type="GO" id="GO:0016052">
    <property type="term" value="P:carbohydrate catabolic process"/>
    <property type="evidence" value="ECO:0007669"/>
    <property type="project" value="TreeGrafter"/>
</dbReference>